<dbReference type="FunFam" id="3.30.300.110:FF:000002">
    <property type="entry name" value="tRNA wybutosine-synthesizing protein 2 homolog"/>
    <property type="match status" value="1"/>
</dbReference>
<dbReference type="PROSITE" id="PS51684">
    <property type="entry name" value="SAM_MT_TRM5_TYW2"/>
    <property type="match status" value="1"/>
</dbReference>
<organism evidence="9 10">
    <name type="scientific">Setaria digitata</name>
    <dbReference type="NCBI Taxonomy" id="48799"/>
    <lineage>
        <taxon>Eukaryota</taxon>
        <taxon>Metazoa</taxon>
        <taxon>Ecdysozoa</taxon>
        <taxon>Nematoda</taxon>
        <taxon>Chromadorea</taxon>
        <taxon>Rhabditida</taxon>
        <taxon>Spirurina</taxon>
        <taxon>Spiruromorpha</taxon>
        <taxon>Filarioidea</taxon>
        <taxon>Setariidae</taxon>
        <taxon>Setaria</taxon>
    </lineage>
</organism>
<evidence type="ECO:0000259" key="8">
    <source>
        <dbReference type="PROSITE" id="PS51684"/>
    </source>
</evidence>
<dbReference type="Pfam" id="PF25133">
    <property type="entry name" value="TYW2_N_2"/>
    <property type="match status" value="1"/>
</dbReference>
<reference evidence="10" key="1">
    <citation type="submission" date="2022-11" db="UniProtKB">
        <authorList>
            <consortium name="WormBaseParasite"/>
        </authorList>
    </citation>
    <scope>IDENTIFICATION</scope>
</reference>
<evidence type="ECO:0000256" key="7">
    <source>
        <dbReference type="ARBA" id="ARBA00049400"/>
    </source>
</evidence>
<dbReference type="SUPFAM" id="SSF53335">
    <property type="entry name" value="S-adenosyl-L-methionine-dependent methyltransferases"/>
    <property type="match status" value="1"/>
</dbReference>
<dbReference type="FunFam" id="3.40.50.150:FF:000131">
    <property type="entry name" value="tRNA wybutosine-synthesizing protein 2/3/4"/>
    <property type="match status" value="1"/>
</dbReference>
<evidence type="ECO:0000256" key="2">
    <source>
        <dbReference type="ARBA" id="ARBA00012265"/>
    </source>
</evidence>
<dbReference type="Gene3D" id="3.40.50.150">
    <property type="entry name" value="Vaccinia Virus protein VP39"/>
    <property type="match status" value="1"/>
</dbReference>
<keyword evidence="5" id="KW-0949">S-adenosyl-L-methionine</keyword>
<dbReference type="PANTHER" id="PTHR23245">
    <property type="entry name" value="TRNA METHYLTRANSFERASE"/>
    <property type="match status" value="1"/>
</dbReference>
<dbReference type="InterPro" id="IPR029063">
    <property type="entry name" value="SAM-dependent_MTases_sf"/>
</dbReference>
<dbReference type="InterPro" id="IPR030382">
    <property type="entry name" value="MeTrfase_TRM5/TYW2"/>
</dbReference>
<dbReference type="WBParaSite" id="sdigi.contig215.g6225.t1">
    <property type="protein sequence ID" value="sdigi.contig215.g6225.t1"/>
    <property type="gene ID" value="sdigi.contig215.g6225"/>
</dbReference>
<dbReference type="Pfam" id="PF02475">
    <property type="entry name" value="TRM5-TYW2_MTfase"/>
    <property type="match status" value="1"/>
</dbReference>
<dbReference type="GO" id="GO:0005737">
    <property type="term" value="C:cytoplasm"/>
    <property type="evidence" value="ECO:0007669"/>
    <property type="project" value="TreeGrafter"/>
</dbReference>
<dbReference type="InterPro" id="IPR056744">
    <property type="entry name" value="TRM5/TYW2-like_N"/>
</dbReference>
<evidence type="ECO:0000256" key="6">
    <source>
        <dbReference type="ARBA" id="ARBA00022694"/>
    </source>
</evidence>
<name>A0A915PS11_9BILA</name>
<evidence type="ECO:0000256" key="5">
    <source>
        <dbReference type="ARBA" id="ARBA00022691"/>
    </source>
</evidence>
<dbReference type="EC" id="2.5.1.114" evidence="2"/>
<dbReference type="Gene3D" id="3.30.300.110">
    <property type="entry name" value="Met-10+ protein-like domains"/>
    <property type="match status" value="1"/>
</dbReference>
<evidence type="ECO:0000313" key="10">
    <source>
        <dbReference type="WBParaSite" id="sdigi.contig215.g6225.t1"/>
    </source>
</evidence>
<keyword evidence="6" id="KW-0819">tRNA processing</keyword>
<feature type="domain" description="SAM-dependent methyltransferase TRM5/TYW2-type" evidence="8">
    <location>
        <begin position="75"/>
        <end position="357"/>
    </location>
</feature>
<evidence type="ECO:0000256" key="3">
    <source>
        <dbReference type="ARBA" id="ARBA00022603"/>
    </source>
</evidence>
<evidence type="ECO:0000256" key="1">
    <source>
        <dbReference type="ARBA" id="ARBA00004797"/>
    </source>
</evidence>
<proteinExistence type="predicted"/>
<dbReference type="GO" id="GO:0031591">
    <property type="term" value="P:wybutosine biosynthetic process"/>
    <property type="evidence" value="ECO:0007669"/>
    <property type="project" value="TreeGrafter"/>
</dbReference>
<dbReference type="Proteomes" id="UP000887581">
    <property type="component" value="Unplaced"/>
</dbReference>
<keyword evidence="4" id="KW-0808">Transferase</keyword>
<dbReference type="AlphaFoldDB" id="A0A915PS11"/>
<protein>
    <recommendedName>
        <fullName evidence="2">tRNA(Phe) (4-demethylwyosine(37)-C(7)) aminocarboxypropyltransferase</fullName>
        <ecNumber evidence="2">2.5.1.114</ecNumber>
    </recommendedName>
</protein>
<dbReference type="GO" id="GO:0102522">
    <property type="term" value="F:tRNA 4-demethylwyosine alpha-amino-alpha-carboxypropyltransferase activity"/>
    <property type="evidence" value="ECO:0007669"/>
    <property type="project" value="UniProtKB-EC"/>
</dbReference>
<dbReference type="CDD" id="cd02440">
    <property type="entry name" value="AdoMet_MTases"/>
    <property type="match status" value="1"/>
</dbReference>
<comment type="catalytic activity">
    <reaction evidence="7">
        <text>4-demethylwyosine(37) in tRNA(Phe) + S-adenosyl-L-methionine = 4-demethyl-7-[(3S)-3-amino-3-carboxypropyl]wyosine(37) in tRNA(Phe) + S-methyl-5'-thioadenosine + H(+)</text>
        <dbReference type="Rhea" id="RHEA:36355"/>
        <dbReference type="Rhea" id="RHEA-COMP:10164"/>
        <dbReference type="Rhea" id="RHEA-COMP:10378"/>
        <dbReference type="ChEBI" id="CHEBI:15378"/>
        <dbReference type="ChEBI" id="CHEBI:17509"/>
        <dbReference type="ChEBI" id="CHEBI:59789"/>
        <dbReference type="ChEBI" id="CHEBI:64315"/>
        <dbReference type="ChEBI" id="CHEBI:73550"/>
        <dbReference type="EC" id="2.5.1.114"/>
    </reaction>
</comment>
<dbReference type="GO" id="GO:0008175">
    <property type="term" value="F:tRNA methyltransferase activity"/>
    <property type="evidence" value="ECO:0007669"/>
    <property type="project" value="TreeGrafter"/>
</dbReference>
<sequence length="480" mass="54990">MFFVDRNSDRLKVYRCKGVPDMLLVNSDRRQNVSQTSTLFNKASTFGQLLDALRREADRMGIWNDEMQRDLPKRWEKHGNMIILPQNCFKHPNWRQMGPKLWQMVTELLNANRLGKKRFIEGDDFHGPHIDLLHGKDGWVEHIDGDIRFFYEVTKCFFNVDNASEKQRISQFDCHQEVVTDMFAGIGYYTLPYLISAHAKHVYAIDWNEDAIEALQRGLQNNGVQDRCTVIHGDARKVAPQGIADRVNLGLIPSSRPYWLAACKCLKATGGILHIHEAVSISAQDIGSLELPNGAAAHPKLIGKENAKSLREKTLASDTTDSKNIDAENRISLKNVDKNEGAFFSKSMDNSDMQCEETNTAMYKKTMKKRKLSRSATIIKEMESRILPNGRIDERLREEKWSTINQILQNFAMICATNCTRYLNNIHDEKDKVWTCTILGVNTVKSYPKQIDHIVVDLLCRPEDEKEIKSIELQAQADYN</sequence>
<accession>A0A915PS11</accession>
<evidence type="ECO:0000313" key="9">
    <source>
        <dbReference type="Proteomes" id="UP000887581"/>
    </source>
</evidence>
<evidence type="ECO:0000256" key="4">
    <source>
        <dbReference type="ARBA" id="ARBA00022679"/>
    </source>
</evidence>
<comment type="pathway">
    <text evidence="1">tRNA modification; wybutosine-tRNA(Phe) biosynthesis.</text>
</comment>
<dbReference type="InterPro" id="IPR056743">
    <property type="entry name" value="TRM5-TYW2-like_MTfase"/>
</dbReference>
<dbReference type="GO" id="GO:0030488">
    <property type="term" value="P:tRNA methylation"/>
    <property type="evidence" value="ECO:0007669"/>
    <property type="project" value="TreeGrafter"/>
</dbReference>
<keyword evidence="3" id="KW-0489">Methyltransferase</keyword>
<dbReference type="PANTHER" id="PTHR23245:SF25">
    <property type="entry name" value="TRNA WYBUTOSINE-SYNTHESIZING PROTEIN 2 HOMOLOG"/>
    <property type="match status" value="1"/>
</dbReference>
<keyword evidence="9" id="KW-1185">Reference proteome</keyword>